<organism evidence="16 17">
    <name type="scientific">Panthera pardus</name>
    <name type="common">Leopard</name>
    <name type="synonym">Felis pardus</name>
    <dbReference type="NCBI Taxonomy" id="9691"/>
    <lineage>
        <taxon>Eukaryota</taxon>
        <taxon>Metazoa</taxon>
        <taxon>Chordata</taxon>
        <taxon>Craniata</taxon>
        <taxon>Vertebrata</taxon>
        <taxon>Euteleostomi</taxon>
        <taxon>Mammalia</taxon>
        <taxon>Eutheria</taxon>
        <taxon>Laurasiatheria</taxon>
        <taxon>Carnivora</taxon>
        <taxon>Feliformia</taxon>
        <taxon>Felidae</taxon>
        <taxon>Pantherinae</taxon>
        <taxon>Panthera</taxon>
    </lineage>
</organism>
<dbReference type="CDD" id="cd00054">
    <property type="entry name" value="EGF_CA"/>
    <property type="match status" value="1"/>
</dbReference>
<accession>A0A9W2UDA5</accession>
<dbReference type="RefSeq" id="XP_053744512.1">
    <property type="nucleotide sequence ID" value="XM_053888537.1"/>
</dbReference>
<evidence type="ECO:0000313" key="17">
    <source>
        <dbReference type="RefSeq" id="XP_053744512.1"/>
    </source>
</evidence>
<feature type="disulfide bond" evidence="11">
    <location>
        <begin position="303"/>
        <end position="330"/>
    </location>
</feature>
<dbReference type="GeneID" id="109264709"/>
<protein>
    <submittedName>
        <fullName evidence="17">Contactin-associated protein-like 4</fullName>
    </submittedName>
</protein>
<dbReference type="CDD" id="cd00110">
    <property type="entry name" value="LamG"/>
    <property type="match status" value="2"/>
</dbReference>
<feature type="region of interest" description="Disordered" evidence="12">
    <location>
        <begin position="574"/>
        <end position="608"/>
    </location>
</feature>
<evidence type="ECO:0000259" key="15">
    <source>
        <dbReference type="PROSITE" id="PS50026"/>
    </source>
</evidence>
<dbReference type="PROSITE" id="PS50025">
    <property type="entry name" value="LAM_G_DOMAIN"/>
    <property type="match status" value="2"/>
</dbReference>
<name>A0A9W2UDA5_PANPR</name>
<evidence type="ECO:0000256" key="1">
    <source>
        <dbReference type="ARBA" id="ARBA00004479"/>
    </source>
</evidence>
<evidence type="ECO:0000313" key="16">
    <source>
        <dbReference type="Proteomes" id="UP001165780"/>
    </source>
</evidence>
<dbReference type="PANTHER" id="PTHR15036:SF76">
    <property type="entry name" value="CONTACTIN-ASSOCIATED PROTEIN-LIKE 4"/>
    <property type="match status" value="1"/>
</dbReference>
<dbReference type="InterPro" id="IPR050372">
    <property type="entry name" value="Neurexin-related_CASP"/>
</dbReference>
<dbReference type="InterPro" id="IPR000742">
    <property type="entry name" value="EGF"/>
</dbReference>
<evidence type="ECO:0000256" key="7">
    <source>
        <dbReference type="ARBA" id="ARBA00022989"/>
    </source>
</evidence>
<dbReference type="InterPro" id="IPR013320">
    <property type="entry name" value="ConA-like_dom_sf"/>
</dbReference>
<keyword evidence="6" id="KW-0677">Repeat</keyword>
<comment type="caution">
    <text evidence="10">Lacks conserved residue(s) required for the propagation of feature annotation.</text>
</comment>
<evidence type="ECO:0000259" key="14">
    <source>
        <dbReference type="PROSITE" id="PS50025"/>
    </source>
</evidence>
<evidence type="ECO:0000256" key="8">
    <source>
        <dbReference type="ARBA" id="ARBA00023136"/>
    </source>
</evidence>
<dbReference type="FunFam" id="2.60.120.200:FF:000026">
    <property type="entry name" value="contactin-associated protein-like 4 isoform X1"/>
    <property type="match status" value="1"/>
</dbReference>
<comment type="similarity">
    <text evidence="2">Belongs to the neurexin family.</text>
</comment>
<dbReference type="Gene3D" id="2.60.120.200">
    <property type="match status" value="2"/>
</dbReference>
<feature type="region of interest" description="Disordered" evidence="12">
    <location>
        <begin position="706"/>
        <end position="731"/>
    </location>
</feature>
<dbReference type="InterPro" id="IPR001791">
    <property type="entry name" value="Laminin_G"/>
</dbReference>
<dbReference type="SUPFAM" id="SSF49899">
    <property type="entry name" value="Concanavalin A-like lectins/glucanases"/>
    <property type="match status" value="2"/>
</dbReference>
<dbReference type="Pfam" id="PF02210">
    <property type="entry name" value="Laminin_G_2"/>
    <property type="match status" value="2"/>
</dbReference>
<evidence type="ECO:0000256" key="3">
    <source>
        <dbReference type="ARBA" id="ARBA00022536"/>
    </source>
</evidence>
<evidence type="ECO:0000256" key="6">
    <source>
        <dbReference type="ARBA" id="ARBA00022737"/>
    </source>
</evidence>
<reference evidence="17" key="1">
    <citation type="submission" date="2025-08" db="UniProtKB">
        <authorList>
            <consortium name="RefSeq"/>
        </authorList>
    </citation>
    <scope>IDENTIFICATION</scope>
    <source>
        <tissue evidence="17">Whole blood</tissue>
    </source>
</reference>
<dbReference type="AlphaFoldDB" id="A0A9W2UDA5"/>
<feature type="transmembrane region" description="Helical" evidence="13">
    <location>
        <begin position="612"/>
        <end position="636"/>
    </location>
</feature>
<evidence type="ECO:0000256" key="11">
    <source>
        <dbReference type="PROSITE-ProRule" id="PRU00122"/>
    </source>
</evidence>
<evidence type="ECO:0000256" key="13">
    <source>
        <dbReference type="SAM" id="Phobius"/>
    </source>
</evidence>
<evidence type="ECO:0000256" key="12">
    <source>
        <dbReference type="SAM" id="MobiDB-lite"/>
    </source>
</evidence>
<proteinExistence type="inferred from homology"/>
<feature type="domain" description="Laminin G" evidence="14">
    <location>
        <begin position="381"/>
        <end position="574"/>
    </location>
</feature>
<dbReference type="SMART" id="SM00282">
    <property type="entry name" value="LamG"/>
    <property type="match status" value="2"/>
</dbReference>
<evidence type="ECO:0000256" key="4">
    <source>
        <dbReference type="ARBA" id="ARBA00022692"/>
    </source>
</evidence>
<comment type="subcellular location">
    <subcellularLocation>
        <location evidence="1">Membrane</location>
        <topology evidence="1">Single-pass type I membrane protein</topology>
    </subcellularLocation>
</comment>
<evidence type="ECO:0000256" key="5">
    <source>
        <dbReference type="ARBA" id="ARBA00022729"/>
    </source>
</evidence>
<evidence type="ECO:0000256" key="2">
    <source>
        <dbReference type="ARBA" id="ARBA00010241"/>
    </source>
</evidence>
<evidence type="ECO:0000256" key="9">
    <source>
        <dbReference type="ARBA" id="ARBA00023157"/>
    </source>
</evidence>
<dbReference type="PROSITE" id="PS50026">
    <property type="entry name" value="EGF_3"/>
    <property type="match status" value="1"/>
</dbReference>
<dbReference type="Gene3D" id="2.10.25.10">
    <property type="entry name" value="Laminin"/>
    <property type="match status" value="1"/>
</dbReference>
<keyword evidence="3 10" id="KW-0245">EGF-like domain</keyword>
<feature type="domain" description="EGF-like" evidence="15">
    <location>
        <begin position="331"/>
        <end position="369"/>
    </location>
</feature>
<dbReference type="GO" id="GO:0016020">
    <property type="term" value="C:membrane"/>
    <property type="evidence" value="ECO:0007669"/>
    <property type="project" value="UniProtKB-SubCell"/>
</dbReference>
<dbReference type="Proteomes" id="UP001165780">
    <property type="component" value="Unplaced"/>
</dbReference>
<dbReference type="Gene3D" id="2.60.120.1000">
    <property type="match status" value="1"/>
</dbReference>
<sequence>IPWTVMQHNGSALTRVKGADPEHPHWAAFQYEASLGQLLATVARSRHCQQLLELYCRRSRLQDSRDGTPLSWWVGRSQETHAYWGGSAPDAHKCACGSAGSCIDPEYHCNCDADRDQWTNDTGVLSHKEHLPVTRIVVTDAARPGSAAAYKLGPLLCQGDRSFWNSASFHTETSYLHFPTFHAELSADVSFFFKTRASSGVFLENLGITDFISLELRSPMEVAFSFDVGNGPCEVTVQAPAPLNDGRWHLVRAERNTKEAWLQVDQLPPGTHTAPEDGHLRLQLNSQLFVGGTATRQRGFLGCIRSLQLNGQALDLEGRAQVTPGVEPGCPGHCSTYGHLCHNGGRCQERPRGFSCDCELSAFSGPFCAQEISAHFGTGSSVTYSFHEFHPLSTNSSPLAASFHGDMTLAGETITFSFQTVRTPSLLLYVDSFYKEYLSVILAKNGSLQIRYKLDVHQDLDVFNFHFKNMADGRLHHMKINREGGVVFVEVDQKARSPVTLSSGTEFDAIKSLMLGKISEYSHMDEDTAQASARGFSGCLSVLQFESVAPLKAALHPGHPGRTLVQGPVALSECGSRQGGGRAREHTHARAGHPGAVDEGEPRADGPHGDSAVIGGAVAVVVFVLLCVAAVAAHLYQQRGLSTTAGTEGREKQVPQCELGRQDAWPNITLNHGRAPGWLSGRQESSPMDYSSAPIRVAVFNVPTTPTLSHHGAPRNQCVSPGPTAAHRRVQGGPGVHEATVIAQLHNWSPPPFLSPAQPKGGDAQATGVLPGSEATPAPPCVTVALTHGCSVHSAHVHLSHARNAVPPGRTTEPRMCEGLTRALMVPLLRVAIATLRNAVKSDTVLNVKDEYQRLNTNVLSGERAGICQTLEGEQRKGVL</sequence>
<gene>
    <name evidence="17" type="primary">LOC109264709</name>
</gene>
<keyword evidence="7 13" id="KW-1133">Transmembrane helix</keyword>
<evidence type="ECO:0000256" key="10">
    <source>
        <dbReference type="PROSITE-ProRule" id="PRU00076"/>
    </source>
</evidence>
<feature type="non-terminal residue" evidence="17">
    <location>
        <position position="1"/>
    </location>
</feature>
<feature type="domain" description="Laminin G" evidence="14">
    <location>
        <begin position="165"/>
        <end position="330"/>
    </location>
</feature>
<dbReference type="PANTHER" id="PTHR15036">
    <property type="entry name" value="PIKACHURIN-LIKE PROTEIN"/>
    <property type="match status" value="1"/>
</dbReference>
<keyword evidence="16" id="KW-1185">Reference proteome</keyword>
<keyword evidence="8 13" id="KW-0472">Membrane</keyword>
<keyword evidence="9 11" id="KW-1015">Disulfide bond</keyword>
<keyword evidence="4 13" id="KW-0812">Transmembrane</keyword>
<keyword evidence="5" id="KW-0732">Signal</keyword>